<dbReference type="RefSeq" id="WP_273616748.1">
    <property type="nucleotide sequence ID" value="NZ_CP103868.1"/>
</dbReference>
<evidence type="ECO:0000313" key="2">
    <source>
        <dbReference type="EMBL" id="WCT76297.1"/>
    </source>
</evidence>
<keyword evidence="3" id="KW-1185">Reference proteome</keyword>
<proteinExistence type="predicted"/>
<organism evidence="2 3">
    <name type="scientific">Novosphingobium humi</name>
    <dbReference type="NCBI Taxonomy" id="2282397"/>
    <lineage>
        <taxon>Bacteria</taxon>
        <taxon>Pseudomonadati</taxon>
        <taxon>Pseudomonadota</taxon>
        <taxon>Alphaproteobacteria</taxon>
        <taxon>Sphingomonadales</taxon>
        <taxon>Sphingomonadaceae</taxon>
        <taxon>Novosphingobium</taxon>
    </lineage>
</organism>
<sequence>MARLFSLALSLLTDSLWRWPLALLRWIAASPARIWAALALVALALAGWQTHRAAQWADTARQTKLAWDKERTAAHAAQRAAKAQSKDNAHAAETLHEALTAGSTDRFASFAIDHGVRGSTPTHRSGPVQTDPAPLPENPAPDAIMADISRVWITRADWLTCDATWAYAKAAYDWGQGAGE</sequence>
<name>A0ABY7TSW7_9SPHN</name>
<protein>
    <submittedName>
        <fullName evidence="2">Uncharacterized protein</fullName>
    </submittedName>
</protein>
<feature type="region of interest" description="Disordered" evidence="1">
    <location>
        <begin position="118"/>
        <end position="139"/>
    </location>
</feature>
<accession>A0ABY7TSW7</accession>
<evidence type="ECO:0000256" key="1">
    <source>
        <dbReference type="SAM" id="MobiDB-lite"/>
    </source>
</evidence>
<evidence type="ECO:0000313" key="3">
    <source>
        <dbReference type="Proteomes" id="UP001218231"/>
    </source>
</evidence>
<dbReference type="Proteomes" id="UP001218231">
    <property type="component" value="Chromosome"/>
</dbReference>
<reference evidence="2 3" key="1">
    <citation type="submission" date="2023-02" db="EMBL/GenBank/DDBJ databases">
        <title>Genome sequence of Novosphingobium humi KACC 19094.</title>
        <authorList>
            <person name="Kim S."/>
            <person name="Heo J."/>
            <person name="Kwon S.-W."/>
        </authorList>
    </citation>
    <scope>NUCLEOTIDE SEQUENCE [LARGE SCALE GENOMIC DNA]</scope>
    <source>
        <strain evidence="2 3">KACC 19094</strain>
    </source>
</reference>
<dbReference type="EMBL" id="CP117417">
    <property type="protein sequence ID" value="WCT76297.1"/>
    <property type="molecule type" value="Genomic_DNA"/>
</dbReference>
<gene>
    <name evidence="2" type="ORF">PQ457_10075</name>
</gene>